<evidence type="ECO:0000313" key="3">
    <source>
        <dbReference type="EMBL" id="MUG24918.1"/>
    </source>
</evidence>
<feature type="compositionally biased region" description="Polar residues" evidence="1">
    <location>
        <begin position="150"/>
        <end position="162"/>
    </location>
</feature>
<evidence type="ECO:0000256" key="1">
    <source>
        <dbReference type="SAM" id="MobiDB-lite"/>
    </source>
</evidence>
<feature type="region of interest" description="Disordered" evidence="1">
    <location>
        <begin position="122"/>
        <end position="188"/>
    </location>
</feature>
<dbReference type="NCBIfam" id="TIGR02220">
    <property type="entry name" value="phg_TIGR02220"/>
    <property type="match status" value="1"/>
</dbReference>
<name>A0A6N8F2H2_PAEMA</name>
<gene>
    <name evidence="3" type="ORF">GNQ08_21370</name>
</gene>
<protein>
    <recommendedName>
        <fullName evidence="2">Phage conserved hypothetical protein C-terminal domain-containing protein</fullName>
    </recommendedName>
</protein>
<organism evidence="3 4">
    <name type="scientific">Paenibacillus macerans</name>
    <name type="common">Bacillus macerans</name>
    <dbReference type="NCBI Taxonomy" id="44252"/>
    <lineage>
        <taxon>Bacteria</taxon>
        <taxon>Bacillati</taxon>
        <taxon>Bacillota</taxon>
        <taxon>Bacilli</taxon>
        <taxon>Bacillales</taxon>
        <taxon>Paenibacillaceae</taxon>
        <taxon>Paenibacillus</taxon>
    </lineage>
</organism>
<dbReference type="EMBL" id="WNZZ01000019">
    <property type="protein sequence ID" value="MUG24918.1"/>
    <property type="molecule type" value="Genomic_DNA"/>
</dbReference>
<proteinExistence type="predicted"/>
<accession>A0A6N8F2H2</accession>
<dbReference type="RefSeq" id="WP_155620793.1">
    <property type="nucleotide sequence ID" value="NZ_JAHAJO010000012.1"/>
</dbReference>
<dbReference type="Proteomes" id="UP000442469">
    <property type="component" value="Unassembled WGS sequence"/>
</dbReference>
<dbReference type="AlphaFoldDB" id="A0A6N8F2H2"/>
<evidence type="ECO:0000259" key="2">
    <source>
        <dbReference type="Pfam" id="PF09524"/>
    </source>
</evidence>
<comment type="caution">
    <text evidence="3">The sequence shown here is derived from an EMBL/GenBank/DDBJ whole genome shotgun (WGS) entry which is preliminary data.</text>
</comment>
<feature type="domain" description="Phage conserved hypothetical protein C-terminal" evidence="2">
    <location>
        <begin position="202"/>
        <end position="275"/>
    </location>
</feature>
<dbReference type="Pfam" id="PF09524">
    <property type="entry name" value="Phg_2220_C"/>
    <property type="match status" value="1"/>
</dbReference>
<feature type="compositionally biased region" description="Polar residues" evidence="1">
    <location>
        <begin position="125"/>
        <end position="142"/>
    </location>
</feature>
<evidence type="ECO:0000313" key="4">
    <source>
        <dbReference type="Proteomes" id="UP000442469"/>
    </source>
</evidence>
<dbReference type="InterPro" id="IPR011741">
    <property type="entry name" value="Phg_2220_C"/>
</dbReference>
<sequence length="316" mass="36430">MARRGYIKLHRKIRDNPIFNDPQLLRLWFICLTEAAHKEHDQIVGRQTVHLMPGEFVTGRFEIAEMYNHGLRAKEKVTGEKTVFRWLETLERGGFLTIKKTNKFSVVSIDNWGFYQGGDFEKTNKTSGKRPSNDQQNEQKNANFDRESDQQISGESPSVSRDSGNDAVCNDQQKTNKRPTNESILTTNNNVKNVNKEYIVEILDYLNEKAGTSFRASTKSTVSLINGRLGEGRTVEDFKKVIDIKVEDWLGNEKYEKYLRPNTLFTPTNFENYLNQANRKRKAGRAPQLDLFTQSEEEANFLNDIYRRRSETGGGE</sequence>
<reference evidence="3 4" key="1">
    <citation type="submission" date="2019-11" db="EMBL/GenBank/DDBJ databases">
        <title>Draft genome sequences of five Paenibacillus species of dairy origin.</title>
        <authorList>
            <person name="Olajide A.M."/>
            <person name="Chen S."/>
            <person name="Lapointe G."/>
        </authorList>
    </citation>
    <scope>NUCLEOTIDE SEQUENCE [LARGE SCALE GENOMIC DNA]</scope>
    <source>
        <strain evidence="3 4">3CT49</strain>
    </source>
</reference>